<sequence>MTASSASLPAVAEFSMEVWPPASGKPRPSPEDPFYLPPAGWEDTAPGTPLRRRRVRIALFGTLPTRLQAWQVLYRSTDLHGDPEATVTTVVVPRNATAQAPVIAHNAPIDAVTARRFPSYYLQRGTLGLTQTQNEIMMSVAALTRGWVVTIPDHEGPHGLFMVPRQPGYHILDALRATLASGGDDEIPALRPDNPVAVWGFSGGGTASAWAAEMAPEYAPDLNFAGALIGGPAALPGPLVQFHSGRFASGMIPPVLAAFMMANPAAGEYLSAHLTPEGRRIIDKAKRISLVESVIRWPRKDFDKLVDRPLDNIMVAPQISNITDEMRLGQRTPNAPVYLYHAVHDQLLPITASDKLAQDYIAGGTHVTYRRDRTTEHILLAVLGGSDALGWLAARLAGKPLPPISDVRTVLSTSLTRRAVWSQLRWQWGIAKLLLGRL</sequence>
<protein>
    <submittedName>
        <fullName evidence="1 2">Inactive lipase</fullName>
    </submittedName>
</protein>
<organism evidence="1 4">
    <name type="scientific">Mycobacteroides salmoniphilum</name>
    <dbReference type="NCBI Taxonomy" id="404941"/>
    <lineage>
        <taxon>Bacteria</taxon>
        <taxon>Bacillati</taxon>
        <taxon>Actinomycetota</taxon>
        <taxon>Actinomycetes</taxon>
        <taxon>Mycobacteriales</taxon>
        <taxon>Mycobacteriaceae</taxon>
        <taxon>Mycobacteroides</taxon>
    </lineage>
</organism>
<dbReference type="GO" id="GO:0004806">
    <property type="term" value="F:triacylglycerol lipase activity"/>
    <property type="evidence" value="ECO:0007669"/>
    <property type="project" value="InterPro"/>
</dbReference>
<dbReference type="AlphaFoldDB" id="A0A4R8SKE3"/>
<evidence type="ECO:0000313" key="1">
    <source>
        <dbReference type="EMBL" id="TDZ97731.1"/>
    </source>
</evidence>
<dbReference type="InterPro" id="IPR029058">
    <property type="entry name" value="AB_hydrolase_fold"/>
</dbReference>
<reference evidence="3 4" key="1">
    <citation type="journal article" date="2019" name="Sci. Rep.">
        <title>Extended insight into the Mycobacterium chelonae-abscessus complex through whole genome sequencing of Mycobacterium salmoniphilum outbreak and Mycobacterium salmoniphilum-like strains.</title>
        <authorList>
            <person name="Behra P.R.K."/>
            <person name="Das S."/>
            <person name="Pettersson B.M.F."/>
            <person name="Shirreff L."/>
            <person name="DuCote T."/>
            <person name="Jacobsson K.G."/>
            <person name="Ennis D.G."/>
            <person name="Kirsebom L.A."/>
        </authorList>
    </citation>
    <scope>NUCLEOTIDE SEQUENCE [LARGE SCALE GENOMIC DNA]</scope>
    <source>
        <strain evidence="2 3">CCUG 60883</strain>
        <strain evidence="1 4">CCUG 60885</strain>
    </source>
</reference>
<dbReference type="Proteomes" id="UP000294844">
    <property type="component" value="Unassembled WGS sequence"/>
</dbReference>
<dbReference type="RefSeq" id="WP_134145329.1">
    <property type="nucleotide sequence ID" value="NZ_PECK01000002.1"/>
</dbReference>
<evidence type="ECO:0000313" key="2">
    <source>
        <dbReference type="EMBL" id="TEA01961.1"/>
    </source>
</evidence>
<evidence type="ECO:0000313" key="4">
    <source>
        <dbReference type="Proteomes" id="UP000295685"/>
    </source>
</evidence>
<dbReference type="PIRSF" id="PIRSF029171">
    <property type="entry name" value="Esterase_LipA"/>
    <property type="match status" value="1"/>
</dbReference>
<dbReference type="PANTHER" id="PTHR34853:SF1">
    <property type="entry name" value="LIPASE 5"/>
    <property type="match status" value="1"/>
</dbReference>
<evidence type="ECO:0000313" key="3">
    <source>
        <dbReference type="Proteomes" id="UP000294844"/>
    </source>
</evidence>
<dbReference type="GO" id="GO:0016042">
    <property type="term" value="P:lipid catabolic process"/>
    <property type="evidence" value="ECO:0007669"/>
    <property type="project" value="InterPro"/>
</dbReference>
<gene>
    <name evidence="2" type="ORF">CCUG60883_04500</name>
    <name evidence="1" type="ORF">CCUG60885_01280</name>
</gene>
<comment type="caution">
    <text evidence="1">The sequence shown here is derived from an EMBL/GenBank/DDBJ whole genome shotgun (WGS) entry which is preliminary data.</text>
</comment>
<dbReference type="EMBL" id="PECM01000010">
    <property type="protein sequence ID" value="TEA01961.1"/>
    <property type="molecule type" value="Genomic_DNA"/>
</dbReference>
<dbReference type="Pfam" id="PF03583">
    <property type="entry name" value="LIP"/>
    <property type="match status" value="1"/>
</dbReference>
<dbReference type="Gene3D" id="3.40.50.1820">
    <property type="entry name" value="alpha/beta hydrolase"/>
    <property type="match status" value="1"/>
</dbReference>
<dbReference type="InterPro" id="IPR005152">
    <property type="entry name" value="Lipase_secreted"/>
</dbReference>
<dbReference type="Gene3D" id="1.10.260.130">
    <property type="match status" value="1"/>
</dbReference>
<dbReference type="PANTHER" id="PTHR34853">
    <property type="match status" value="1"/>
</dbReference>
<name>A0A4R8SKE3_9MYCO</name>
<accession>A0A4R8SKE3</accession>
<keyword evidence="3" id="KW-1185">Reference proteome</keyword>
<dbReference type="Proteomes" id="UP000295685">
    <property type="component" value="Unassembled WGS sequence"/>
</dbReference>
<dbReference type="OrthoDB" id="9798122at2"/>
<dbReference type="SUPFAM" id="SSF53474">
    <property type="entry name" value="alpha/beta-Hydrolases"/>
    <property type="match status" value="1"/>
</dbReference>
<proteinExistence type="predicted"/>
<dbReference type="EMBL" id="PECK01000002">
    <property type="protein sequence ID" value="TDZ97731.1"/>
    <property type="molecule type" value="Genomic_DNA"/>
</dbReference>